<feature type="compositionally biased region" description="Basic and acidic residues" evidence="2">
    <location>
        <begin position="434"/>
        <end position="465"/>
    </location>
</feature>
<feature type="coiled-coil region" evidence="1">
    <location>
        <begin position="696"/>
        <end position="730"/>
    </location>
</feature>
<reference evidence="3 4" key="1">
    <citation type="submission" date="2021-04" db="EMBL/GenBank/DDBJ databases">
        <authorList>
            <person name="Bliznina A."/>
        </authorList>
    </citation>
    <scope>NUCLEOTIDE SEQUENCE [LARGE SCALE GENOMIC DNA]</scope>
</reference>
<dbReference type="EMBL" id="OU015569">
    <property type="protein sequence ID" value="CAG5098582.1"/>
    <property type="molecule type" value="Genomic_DNA"/>
</dbReference>
<proteinExistence type="predicted"/>
<evidence type="ECO:0000313" key="4">
    <source>
        <dbReference type="Proteomes" id="UP001158576"/>
    </source>
</evidence>
<feature type="compositionally biased region" description="Basic and acidic residues" evidence="2">
    <location>
        <begin position="415"/>
        <end position="425"/>
    </location>
</feature>
<accession>A0ABN7SN93</accession>
<keyword evidence="1" id="KW-0175">Coiled coil</keyword>
<evidence type="ECO:0000313" key="3">
    <source>
        <dbReference type="EMBL" id="CAG5098582.1"/>
    </source>
</evidence>
<feature type="region of interest" description="Disordered" evidence="2">
    <location>
        <begin position="415"/>
        <end position="465"/>
    </location>
</feature>
<feature type="coiled-coil region" evidence="1">
    <location>
        <begin position="116"/>
        <end position="221"/>
    </location>
</feature>
<dbReference type="Proteomes" id="UP001158576">
    <property type="component" value="Chromosome XSR"/>
</dbReference>
<organism evidence="3 4">
    <name type="scientific">Oikopleura dioica</name>
    <name type="common">Tunicate</name>
    <dbReference type="NCBI Taxonomy" id="34765"/>
    <lineage>
        <taxon>Eukaryota</taxon>
        <taxon>Metazoa</taxon>
        <taxon>Chordata</taxon>
        <taxon>Tunicata</taxon>
        <taxon>Appendicularia</taxon>
        <taxon>Copelata</taxon>
        <taxon>Oikopleuridae</taxon>
        <taxon>Oikopleura</taxon>
    </lineage>
</organism>
<evidence type="ECO:0000256" key="2">
    <source>
        <dbReference type="SAM" id="MobiDB-lite"/>
    </source>
</evidence>
<gene>
    <name evidence="3" type="ORF">OKIOD_LOCUS7353</name>
</gene>
<protein>
    <submittedName>
        <fullName evidence="3">Oidioi.mRNA.OKI2018_I69.XSR.g15795.t2.cds</fullName>
    </submittedName>
</protein>
<feature type="coiled-coil region" evidence="1">
    <location>
        <begin position="369"/>
        <end position="396"/>
    </location>
</feature>
<sequence>MSSSESSAFEYRRRLPEVPRTVRFSGDVLNRIDDVADKIESVGSRMRQVENIISDSRVSPQSDQKSELIRLRDDVNRTLAAIDPGTASTHKEHFPTSFPSDGDAIRTNLQRINAKIFEVSSEKENQAKEIADLRQKLAESQIKAKLAEEEERNSMEKKLKEKSDREQFLTQHLSAVSERAETVSGRNYELQREMSDTQAENAKLRKDCQSLIQEIEKLRLEQVEDKRLHNENERVTAQLGRQVAEHRTQSEHLLAETKRLTENLDTAKTQSNNISQQLKQAELIREQLGNENTRIRDELVTTSKKLSVTAESETELKEKVDAARLREVSIRAELDSVRERNGAFETKTVEIQKEAERFKNQAIKNDAENRCLKARISEMEAEITSLQNRLVTSEEHQSQTASQLFTAERKLRETTEHASRVEDTNRTSQQLQHQLEREIVKSREESNSLKDELQSTKEKLSHEQAKNQMLQRDLENLNERLNSDQAMNQRQIQCLREEHARDKKLLDERIVTLSSASAQDVKNAQDANTALRAELKAATDEVKHQTDKAKLARDGLRDAESKLKMTVIELEESKRANETLIAKNRTVKDNCDQFEKELLQSRQDVSKLEILLRRSCAIAKSREESDVPINELPGFIERLQQSNEALLAKTQQVTIELEQSKIKIEKQSRDFSSSRRQLHDELNAAKDEALSFTKKNSQLSVENQELKMKLQGHKDKFETLRSELDRAAMKREILKLDK</sequence>
<evidence type="ECO:0000256" key="1">
    <source>
        <dbReference type="SAM" id="Coils"/>
    </source>
</evidence>
<keyword evidence="4" id="KW-1185">Reference proteome</keyword>
<feature type="coiled-coil region" evidence="1">
    <location>
        <begin position="250"/>
        <end position="298"/>
    </location>
</feature>
<name>A0ABN7SN93_OIKDI</name>